<reference evidence="2 3" key="1">
    <citation type="submission" date="2016-08" db="EMBL/GenBank/DDBJ databases">
        <authorList>
            <consortium name="Lentinula edodes genome sequencing consortium"/>
            <person name="Sakamoto Y."/>
            <person name="Nakade K."/>
            <person name="Sato S."/>
            <person name="Yoshida Y."/>
            <person name="Miyazaki K."/>
            <person name="Natsume S."/>
            <person name="Konno N."/>
        </authorList>
    </citation>
    <scope>NUCLEOTIDE SEQUENCE [LARGE SCALE GENOMIC DNA]</scope>
    <source>
        <strain evidence="2 3">NBRC 111202</strain>
    </source>
</reference>
<protein>
    <submittedName>
        <fullName evidence="2">Protein</fullName>
    </submittedName>
</protein>
<evidence type="ECO:0000313" key="3">
    <source>
        <dbReference type="Proteomes" id="UP000188533"/>
    </source>
</evidence>
<gene>
    <name evidence="2" type="ORF">LENED_012308</name>
</gene>
<reference evidence="2 3" key="2">
    <citation type="submission" date="2017-02" db="EMBL/GenBank/DDBJ databases">
        <title>A genome survey and senescence transcriptome analysis in Lentinula edodes.</title>
        <authorList>
            <person name="Sakamoto Y."/>
            <person name="Nakade K."/>
            <person name="Sato S."/>
            <person name="Yoshida Y."/>
            <person name="Miyazaki K."/>
            <person name="Natsume S."/>
            <person name="Konno N."/>
        </authorList>
    </citation>
    <scope>NUCLEOTIDE SEQUENCE [LARGE SCALE GENOMIC DNA]</scope>
    <source>
        <strain evidence="2 3">NBRC 111202</strain>
    </source>
</reference>
<keyword evidence="3" id="KW-1185">Reference proteome</keyword>
<dbReference type="Proteomes" id="UP000188533">
    <property type="component" value="Unassembled WGS sequence"/>
</dbReference>
<dbReference type="AlphaFoldDB" id="A0A1Q3ESB5"/>
<organism evidence="2 3">
    <name type="scientific">Lentinula edodes</name>
    <name type="common">Shiitake mushroom</name>
    <name type="synonym">Lentinus edodes</name>
    <dbReference type="NCBI Taxonomy" id="5353"/>
    <lineage>
        <taxon>Eukaryota</taxon>
        <taxon>Fungi</taxon>
        <taxon>Dikarya</taxon>
        <taxon>Basidiomycota</taxon>
        <taxon>Agaricomycotina</taxon>
        <taxon>Agaricomycetes</taxon>
        <taxon>Agaricomycetidae</taxon>
        <taxon>Agaricales</taxon>
        <taxon>Marasmiineae</taxon>
        <taxon>Omphalotaceae</taxon>
        <taxon>Lentinula</taxon>
    </lineage>
</organism>
<proteinExistence type="predicted"/>
<dbReference type="EMBL" id="BDGU01001555">
    <property type="protein sequence ID" value="GAW10079.1"/>
    <property type="molecule type" value="Genomic_DNA"/>
</dbReference>
<comment type="caution">
    <text evidence="2">The sequence shown here is derived from an EMBL/GenBank/DDBJ whole genome shotgun (WGS) entry which is preliminary data.</text>
</comment>
<evidence type="ECO:0000256" key="1">
    <source>
        <dbReference type="SAM" id="MobiDB-lite"/>
    </source>
</evidence>
<evidence type="ECO:0000313" key="2">
    <source>
        <dbReference type="EMBL" id="GAW10079.1"/>
    </source>
</evidence>
<sequence>MQVESEDELGFSNVQDPSVPIREESFEPVLTWDGDGPPDIAQQDITDSQGEELAAESWEEEMDERVGLHPQSEIRSWEELRKEIKDDLKKGKKSSMPLSQVNQLLILRNFA</sequence>
<feature type="region of interest" description="Disordered" evidence="1">
    <location>
        <begin position="1"/>
        <end position="23"/>
    </location>
</feature>
<name>A0A1Q3ESB5_LENED</name>
<accession>A0A1Q3ESB5</accession>